<gene>
    <name evidence="2" type="ORF">EV191_11011</name>
</gene>
<reference evidence="2 3" key="1">
    <citation type="submission" date="2019-03" db="EMBL/GenBank/DDBJ databases">
        <title>Genomic Encyclopedia of Type Strains, Phase IV (KMG-IV): sequencing the most valuable type-strain genomes for metagenomic binning, comparative biology and taxonomic classification.</title>
        <authorList>
            <person name="Goeker M."/>
        </authorList>
    </citation>
    <scope>NUCLEOTIDE SEQUENCE [LARGE SCALE GENOMIC DNA]</scope>
    <source>
        <strain evidence="2 3">DSM 45765</strain>
    </source>
</reference>
<proteinExistence type="inferred from homology"/>
<dbReference type="SUPFAM" id="SSF46785">
    <property type="entry name" value="Winged helix' DNA-binding domain"/>
    <property type="match status" value="1"/>
</dbReference>
<keyword evidence="2" id="KW-0808">Transferase</keyword>
<dbReference type="InterPro" id="IPR036388">
    <property type="entry name" value="WH-like_DNA-bd_sf"/>
</dbReference>
<dbReference type="PANTHER" id="PTHR18964">
    <property type="entry name" value="ROK (REPRESSOR, ORF, KINASE) FAMILY"/>
    <property type="match status" value="1"/>
</dbReference>
<dbReference type="SUPFAM" id="SSF53067">
    <property type="entry name" value="Actin-like ATPase domain"/>
    <property type="match status" value="1"/>
</dbReference>
<dbReference type="RefSeq" id="WP_132878741.1">
    <property type="nucleotide sequence ID" value="NZ_SLXQ01000010.1"/>
</dbReference>
<keyword evidence="3" id="KW-1185">Reference proteome</keyword>
<dbReference type="InterPro" id="IPR043129">
    <property type="entry name" value="ATPase_NBD"/>
</dbReference>
<evidence type="ECO:0000313" key="3">
    <source>
        <dbReference type="Proteomes" id="UP000294911"/>
    </source>
</evidence>
<dbReference type="Gene3D" id="1.10.10.10">
    <property type="entry name" value="Winged helix-like DNA-binding domain superfamily/Winged helix DNA-binding domain"/>
    <property type="match status" value="1"/>
</dbReference>
<dbReference type="EMBL" id="SLXQ01000010">
    <property type="protein sequence ID" value="TCP48454.1"/>
    <property type="molecule type" value="Genomic_DNA"/>
</dbReference>
<dbReference type="GO" id="GO:0016301">
    <property type="term" value="F:kinase activity"/>
    <property type="evidence" value="ECO:0007669"/>
    <property type="project" value="UniProtKB-KW"/>
</dbReference>
<sequence length="398" mass="41873">MRISENARVGNRADNVRESNAAAVLATIRSRGALSRAAIARATALSMPTVSRQVAALIERELLRELPDRSPNGAVGRPRVPVDINNEVVAACGVHIGVRTTTYGLADLRGGVLDSQTFETPGGGAEDALAQIAGRARAFLRRWPRRKIIGIGVASGGATDPTRGTLAHEGLGWREVPAQTLLERATGLPVRLDGHVPAMASAELLFGSSTGSGSMLYFYARQMVGAAFAVHGRLHRGPGRASTIAHLPVGGDVRCSCGSTGCLEANVAELAVLRKAIRAGVLTEPSIRLLREAARDGDQEAVRILSERARTLGRAVALLRDAIDPDVVVLGGQAITDAPDYLPELLDSFAAHTALPGTDLVRVTGFGPDVQAIAACTGLLTQLYEFPLSVVPRVFESN</sequence>
<dbReference type="PANTHER" id="PTHR18964:SF149">
    <property type="entry name" value="BIFUNCTIONAL UDP-N-ACETYLGLUCOSAMINE 2-EPIMERASE_N-ACETYLMANNOSAMINE KINASE"/>
    <property type="match status" value="1"/>
</dbReference>
<evidence type="ECO:0000256" key="1">
    <source>
        <dbReference type="ARBA" id="ARBA00006479"/>
    </source>
</evidence>
<organism evidence="2 3">
    <name type="scientific">Tamaricihabitans halophyticus</name>
    <dbReference type="NCBI Taxonomy" id="1262583"/>
    <lineage>
        <taxon>Bacteria</taxon>
        <taxon>Bacillati</taxon>
        <taxon>Actinomycetota</taxon>
        <taxon>Actinomycetes</taxon>
        <taxon>Pseudonocardiales</taxon>
        <taxon>Pseudonocardiaceae</taxon>
        <taxon>Tamaricihabitans</taxon>
    </lineage>
</organism>
<dbReference type="Gene3D" id="3.30.420.40">
    <property type="match status" value="2"/>
</dbReference>
<keyword evidence="2" id="KW-0418">Kinase</keyword>
<dbReference type="AlphaFoldDB" id="A0A4R2QIF8"/>
<name>A0A4R2QIF8_9PSEU</name>
<dbReference type="InterPro" id="IPR000600">
    <property type="entry name" value="ROK"/>
</dbReference>
<dbReference type="Pfam" id="PF00480">
    <property type="entry name" value="ROK"/>
    <property type="match status" value="1"/>
</dbReference>
<evidence type="ECO:0000313" key="2">
    <source>
        <dbReference type="EMBL" id="TCP48454.1"/>
    </source>
</evidence>
<comment type="similarity">
    <text evidence="1">Belongs to the ROK (NagC/XylR) family.</text>
</comment>
<dbReference type="OrthoDB" id="3605644at2"/>
<protein>
    <submittedName>
        <fullName evidence="2">Putative NBD/HSP70 family sugar kinase</fullName>
    </submittedName>
</protein>
<dbReference type="InterPro" id="IPR036390">
    <property type="entry name" value="WH_DNA-bd_sf"/>
</dbReference>
<accession>A0A4R2QIF8</accession>
<comment type="caution">
    <text evidence="2">The sequence shown here is derived from an EMBL/GenBank/DDBJ whole genome shotgun (WGS) entry which is preliminary data.</text>
</comment>
<dbReference type="Proteomes" id="UP000294911">
    <property type="component" value="Unassembled WGS sequence"/>
</dbReference>